<reference evidence="7" key="1">
    <citation type="submission" date="2021-02" db="EMBL/GenBank/DDBJ databases">
        <authorList>
            <person name="Nowell W R."/>
        </authorList>
    </citation>
    <scope>NUCLEOTIDE SEQUENCE</scope>
</reference>
<keyword evidence="9" id="KW-1185">Reference proteome</keyword>
<dbReference type="PANTHER" id="PTHR13802:SF52">
    <property type="entry name" value="MUCIN-4"/>
    <property type="match status" value="1"/>
</dbReference>
<dbReference type="InterPro" id="IPR001846">
    <property type="entry name" value="VWF_type-D"/>
</dbReference>
<feature type="domain" description="AMOP" evidence="5">
    <location>
        <begin position="162"/>
        <end position="310"/>
    </location>
</feature>
<evidence type="ECO:0000259" key="6">
    <source>
        <dbReference type="PROSITE" id="PS51233"/>
    </source>
</evidence>
<gene>
    <name evidence="7" type="ORF">GPM918_LOCUS21533</name>
    <name evidence="8" type="ORF">SRO942_LOCUS21529</name>
</gene>
<name>A0A814T8E4_9BILA</name>
<keyword evidence="3" id="KW-1133">Transmembrane helix</keyword>
<dbReference type="PANTHER" id="PTHR13802">
    <property type="entry name" value="MUCIN 4-RELATED"/>
    <property type="match status" value="1"/>
</dbReference>
<dbReference type="PROSITE" id="PS50856">
    <property type="entry name" value="AMOP"/>
    <property type="match status" value="1"/>
</dbReference>
<dbReference type="Proteomes" id="UP000663829">
    <property type="component" value="Unassembled WGS sequence"/>
</dbReference>
<evidence type="ECO:0000259" key="5">
    <source>
        <dbReference type="PROSITE" id="PS50856"/>
    </source>
</evidence>
<dbReference type="SMART" id="SM00723">
    <property type="entry name" value="AMOP"/>
    <property type="match status" value="1"/>
</dbReference>
<keyword evidence="4" id="KW-0472">Membrane</keyword>
<proteinExistence type="predicted"/>
<comment type="subcellular location">
    <subcellularLocation>
        <location evidence="1">Membrane</location>
    </subcellularLocation>
</comment>
<dbReference type="InterPro" id="IPR005533">
    <property type="entry name" value="AMOP_dom"/>
</dbReference>
<evidence type="ECO:0000313" key="9">
    <source>
        <dbReference type="Proteomes" id="UP000663829"/>
    </source>
</evidence>
<dbReference type="InterPro" id="IPR051495">
    <property type="entry name" value="Epithelial_Barrier/Signaling"/>
</dbReference>
<evidence type="ECO:0000256" key="2">
    <source>
        <dbReference type="ARBA" id="ARBA00022692"/>
    </source>
</evidence>
<dbReference type="EMBL" id="CAJOBC010007107">
    <property type="protein sequence ID" value="CAF3921492.1"/>
    <property type="molecule type" value="Genomic_DNA"/>
</dbReference>
<dbReference type="Pfam" id="PF03782">
    <property type="entry name" value="AMOP"/>
    <property type="match status" value="1"/>
</dbReference>
<accession>A0A814T8E4</accession>
<dbReference type="EMBL" id="CAJNOQ010007109">
    <property type="protein sequence ID" value="CAF1158102.1"/>
    <property type="molecule type" value="Genomic_DNA"/>
</dbReference>
<dbReference type="Proteomes" id="UP000681722">
    <property type="component" value="Unassembled WGS sequence"/>
</dbReference>
<organism evidence="7 9">
    <name type="scientific">Didymodactylos carnosus</name>
    <dbReference type="NCBI Taxonomy" id="1234261"/>
    <lineage>
        <taxon>Eukaryota</taxon>
        <taxon>Metazoa</taxon>
        <taxon>Spiralia</taxon>
        <taxon>Gnathifera</taxon>
        <taxon>Rotifera</taxon>
        <taxon>Eurotatoria</taxon>
        <taxon>Bdelloidea</taxon>
        <taxon>Philodinida</taxon>
        <taxon>Philodinidae</taxon>
        <taxon>Didymodactylos</taxon>
    </lineage>
</organism>
<protein>
    <submittedName>
        <fullName evidence="7">Uncharacterized protein</fullName>
    </submittedName>
</protein>
<evidence type="ECO:0000256" key="3">
    <source>
        <dbReference type="ARBA" id="ARBA00022989"/>
    </source>
</evidence>
<evidence type="ECO:0000256" key="1">
    <source>
        <dbReference type="ARBA" id="ARBA00004370"/>
    </source>
</evidence>
<dbReference type="OrthoDB" id="6236007at2759"/>
<comment type="caution">
    <text evidence="7">The sequence shown here is derived from an EMBL/GenBank/DDBJ whole genome shotgun (WGS) entry which is preliminary data.</text>
</comment>
<dbReference type="SMART" id="SM00216">
    <property type="entry name" value="VWD"/>
    <property type="match status" value="1"/>
</dbReference>
<evidence type="ECO:0000313" key="7">
    <source>
        <dbReference type="EMBL" id="CAF1158102.1"/>
    </source>
</evidence>
<sequence length="859" mass="97421">MQRTVPFPAENTYIIQLNTTLREPTQSYTYAPLKFGSDDVRIKYSNNQLVFTGQISVDDEVVIDWLFSEYILESFPNGTLIDVEFQGVKQSNDGTLETTSTIVIAQAITVESLDNGRYFYQFRIPSSVSTQSTHTGFIRVVARYNSVIYAGLNTGILAIKLQASLANDLCRSWESQQPEATTWNTDMLPCPMTRDQAMAARCCYELDQECFIGSTNPSNCWLHKGRPMYNEASATSCYLSKGTNRFSAGGECCYDSSDQLITRGTGAGSDDRYRPNSSPVGHFYSDIVSYIWCCLLSDNSETCDTYYRLRPTRRGSNTMGENGGTWGDPHYTTLDGTSYTFNGYGEYTYLAIIDSSVTSPPAIFDPSLQYKFMSQIRTVALPNATLNATVTKSFVGLSNDIDAQPVSVTVARREFLIIRRGNETLDLEPTSTTDSSAPDTNIISLHFSDMTIEKNLTSETIIISWPIGVSIQITPVEIAVPYPGVVLNVAASVAGIFKDRTYGLLGTYDGNATNDLRSSQGEVISASEPTEVIHNRFGKTWQIDPARTLLYYESGTNTAAWYKQQNDQYKPIFTEPTLTPAQDSQIRQTCQIPTDLAPSFWNIAQRTCHYDISVTNDFAFGQTSLSAGDEQIILREQQRQAPLFNTSLPLGFNVTESQTYRFTFKAKSEYTTIIHYDSLHLPSSSTFDKQTGLFEWNVPKYAKDNDRTYELTISEYICQIKQINLTTKSKRIMQALFQQIAHLNQQLNQLLLEQGQLIHKQGQLIRKQGLFIRHQGHLIQNQSHWYHKRNRLVANQLPKTLKVIGKELDEIMEVFHSINERLDQIFRHLSQLFQQQNQLVQQYHQLSQTRSFNYWYDYF</sequence>
<dbReference type="GO" id="GO:0016020">
    <property type="term" value="C:membrane"/>
    <property type="evidence" value="ECO:0007669"/>
    <property type="project" value="UniProtKB-SubCell"/>
</dbReference>
<keyword evidence="2" id="KW-0812">Transmembrane</keyword>
<dbReference type="AlphaFoldDB" id="A0A814T8E4"/>
<evidence type="ECO:0000313" key="8">
    <source>
        <dbReference type="EMBL" id="CAF3921492.1"/>
    </source>
</evidence>
<feature type="domain" description="VWFD" evidence="6">
    <location>
        <begin position="321"/>
        <end position="549"/>
    </location>
</feature>
<evidence type="ECO:0000256" key="4">
    <source>
        <dbReference type="ARBA" id="ARBA00023136"/>
    </source>
</evidence>
<dbReference type="PROSITE" id="PS51233">
    <property type="entry name" value="VWFD"/>
    <property type="match status" value="1"/>
</dbReference>